<accession>A0A419I7L7</accession>
<evidence type="ECO:0000256" key="5">
    <source>
        <dbReference type="ARBA" id="ARBA00023004"/>
    </source>
</evidence>
<reference evidence="8 9" key="1">
    <citation type="submission" date="2018-09" db="EMBL/GenBank/DDBJ databases">
        <title>YIM PH 21725 draft genome.</title>
        <authorList>
            <person name="Miao C."/>
        </authorList>
    </citation>
    <scope>NUCLEOTIDE SEQUENCE [LARGE SCALE GENOMIC DNA]</scope>
    <source>
        <strain evidence="9">YIM PH21725</strain>
    </source>
</reference>
<dbReference type="OrthoDB" id="14703at2"/>
<keyword evidence="7" id="KW-0003">3Fe-4S</keyword>
<keyword evidence="9" id="KW-1185">Reference proteome</keyword>
<dbReference type="Pfam" id="PF13459">
    <property type="entry name" value="Fer4_15"/>
    <property type="match status" value="1"/>
</dbReference>
<evidence type="ECO:0000256" key="2">
    <source>
        <dbReference type="ARBA" id="ARBA00022448"/>
    </source>
</evidence>
<dbReference type="Proteomes" id="UP000285112">
    <property type="component" value="Unassembled WGS sequence"/>
</dbReference>
<proteinExistence type="predicted"/>
<evidence type="ECO:0000256" key="1">
    <source>
        <dbReference type="ARBA" id="ARBA00001927"/>
    </source>
</evidence>
<comment type="caution">
    <text evidence="8">The sequence shown here is derived from an EMBL/GenBank/DDBJ whole genome shotgun (WGS) entry which is preliminary data.</text>
</comment>
<dbReference type="GO" id="GO:0051538">
    <property type="term" value="F:3 iron, 4 sulfur cluster binding"/>
    <property type="evidence" value="ECO:0007669"/>
    <property type="project" value="UniProtKB-KW"/>
</dbReference>
<keyword evidence="2" id="KW-0813">Transport</keyword>
<dbReference type="EMBL" id="QZFV01000066">
    <property type="protein sequence ID" value="RJQ87897.1"/>
    <property type="molecule type" value="Genomic_DNA"/>
</dbReference>
<organism evidence="8 9">
    <name type="scientific">Amycolatopsis panacis</name>
    <dbReference type="NCBI Taxonomy" id="2340917"/>
    <lineage>
        <taxon>Bacteria</taxon>
        <taxon>Bacillati</taxon>
        <taxon>Actinomycetota</taxon>
        <taxon>Actinomycetes</taxon>
        <taxon>Pseudonocardiales</taxon>
        <taxon>Pseudonocardiaceae</taxon>
        <taxon>Amycolatopsis</taxon>
    </lineage>
</organism>
<evidence type="ECO:0000256" key="7">
    <source>
        <dbReference type="ARBA" id="ARBA00023291"/>
    </source>
</evidence>
<dbReference type="PANTHER" id="PTHR36923:SF3">
    <property type="entry name" value="FERREDOXIN"/>
    <property type="match status" value="1"/>
</dbReference>
<dbReference type="GO" id="GO:0046872">
    <property type="term" value="F:metal ion binding"/>
    <property type="evidence" value="ECO:0007669"/>
    <property type="project" value="UniProtKB-KW"/>
</dbReference>
<evidence type="ECO:0000313" key="8">
    <source>
        <dbReference type="EMBL" id="RJQ87897.1"/>
    </source>
</evidence>
<keyword evidence="6" id="KW-0411">Iron-sulfur</keyword>
<gene>
    <name evidence="8" type="ORF">D5S19_08685</name>
</gene>
<comment type="cofactor">
    <cofactor evidence="1">
        <name>[3Fe-4S] cluster</name>
        <dbReference type="ChEBI" id="CHEBI:21137"/>
    </cofactor>
</comment>
<dbReference type="InterPro" id="IPR051269">
    <property type="entry name" value="Fe-S_cluster_ET"/>
</dbReference>
<dbReference type="SUPFAM" id="SSF54862">
    <property type="entry name" value="4Fe-4S ferredoxins"/>
    <property type="match status" value="1"/>
</dbReference>
<sequence>MPHVRVDPGKCQGHARCLVFAPEIFDLDDEGYSFVPEEHRHREQMTEDLRLAVANCPERAIVVKED</sequence>
<keyword evidence="5" id="KW-0408">Iron</keyword>
<evidence type="ECO:0000256" key="4">
    <source>
        <dbReference type="ARBA" id="ARBA00022982"/>
    </source>
</evidence>
<protein>
    <submittedName>
        <fullName evidence="8">Ferredoxin</fullName>
    </submittedName>
</protein>
<evidence type="ECO:0000313" key="9">
    <source>
        <dbReference type="Proteomes" id="UP000285112"/>
    </source>
</evidence>
<keyword evidence="4" id="KW-0249">Electron transport</keyword>
<dbReference type="PANTHER" id="PTHR36923">
    <property type="entry name" value="FERREDOXIN"/>
    <property type="match status" value="1"/>
</dbReference>
<dbReference type="AlphaFoldDB" id="A0A419I7L7"/>
<name>A0A419I7L7_9PSEU</name>
<dbReference type="RefSeq" id="WP_120022804.1">
    <property type="nucleotide sequence ID" value="NZ_QZFV01000066.1"/>
</dbReference>
<evidence type="ECO:0000256" key="3">
    <source>
        <dbReference type="ARBA" id="ARBA00022723"/>
    </source>
</evidence>
<evidence type="ECO:0000256" key="6">
    <source>
        <dbReference type="ARBA" id="ARBA00023014"/>
    </source>
</evidence>
<dbReference type="Gene3D" id="3.30.70.20">
    <property type="match status" value="1"/>
</dbReference>
<keyword evidence="3" id="KW-0479">Metal-binding</keyword>